<protein>
    <recommendedName>
        <fullName evidence="3">CCHC-type domain-containing protein</fullName>
    </recommendedName>
</protein>
<dbReference type="Gene3D" id="4.10.60.10">
    <property type="entry name" value="Zinc finger, CCHC-type"/>
    <property type="match status" value="1"/>
</dbReference>
<dbReference type="AlphaFoldDB" id="A0A9R1WF99"/>
<dbReference type="GO" id="GO:0031902">
    <property type="term" value="C:late endosome membrane"/>
    <property type="evidence" value="ECO:0000318"/>
    <property type="project" value="GO_Central"/>
</dbReference>
<evidence type="ECO:0000256" key="2">
    <source>
        <dbReference type="SAM" id="MobiDB-lite"/>
    </source>
</evidence>
<dbReference type="GO" id="GO:0000813">
    <property type="term" value="C:ESCRT I complex"/>
    <property type="evidence" value="ECO:0000318"/>
    <property type="project" value="GO_Central"/>
</dbReference>
<accession>A0A9R1WF99</accession>
<dbReference type="GO" id="GO:0043130">
    <property type="term" value="F:ubiquitin binding"/>
    <property type="evidence" value="ECO:0000318"/>
    <property type="project" value="GO_Central"/>
</dbReference>
<dbReference type="GO" id="GO:0070676">
    <property type="term" value="P:intralumenal vesicle formation"/>
    <property type="evidence" value="ECO:0000318"/>
    <property type="project" value="GO_Central"/>
</dbReference>
<dbReference type="SMART" id="SM00343">
    <property type="entry name" value="ZnF_C2HC"/>
    <property type="match status" value="1"/>
</dbReference>
<dbReference type="Proteomes" id="UP000235145">
    <property type="component" value="Unassembled WGS sequence"/>
</dbReference>
<gene>
    <name evidence="4" type="ORF">LSAT_V11C200053950</name>
</gene>
<dbReference type="InterPro" id="IPR001878">
    <property type="entry name" value="Znf_CCHC"/>
</dbReference>
<dbReference type="GO" id="GO:0036258">
    <property type="term" value="P:multivesicular body assembly"/>
    <property type="evidence" value="ECO:0000318"/>
    <property type="project" value="GO_Central"/>
</dbReference>
<organism evidence="4 5">
    <name type="scientific">Lactuca sativa</name>
    <name type="common">Garden lettuce</name>
    <dbReference type="NCBI Taxonomy" id="4236"/>
    <lineage>
        <taxon>Eukaryota</taxon>
        <taxon>Viridiplantae</taxon>
        <taxon>Streptophyta</taxon>
        <taxon>Embryophyta</taxon>
        <taxon>Tracheophyta</taxon>
        <taxon>Spermatophyta</taxon>
        <taxon>Magnoliopsida</taxon>
        <taxon>eudicotyledons</taxon>
        <taxon>Gunneridae</taxon>
        <taxon>Pentapetalae</taxon>
        <taxon>asterids</taxon>
        <taxon>campanulids</taxon>
        <taxon>Asterales</taxon>
        <taxon>Asteraceae</taxon>
        <taxon>Cichorioideae</taxon>
        <taxon>Cichorieae</taxon>
        <taxon>Lactucinae</taxon>
        <taxon>Lactuca</taxon>
    </lineage>
</organism>
<evidence type="ECO:0000256" key="1">
    <source>
        <dbReference type="PROSITE-ProRule" id="PRU00047"/>
    </source>
</evidence>
<dbReference type="InterPro" id="IPR045893">
    <property type="entry name" value="FREE1"/>
</dbReference>
<comment type="caution">
    <text evidence="4">The sequence shown here is derived from an EMBL/GenBank/DDBJ whole genome shotgun (WGS) entry which is preliminary data.</text>
</comment>
<dbReference type="InterPro" id="IPR036875">
    <property type="entry name" value="Znf_CCHC_sf"/>
</dbReference>
<keyword evidence="1" id="KW-0863">Zinc-finger</keyword>
<dbReference type="PROSITE" id="PS50158">
    <property type="entry name" value="ZF_CCHC"/>
    <property type="match status" value="1"/>
</dbReference>
<dbReference type="Pfam" id="PF00098">
    <property type="entry name" value="zf-CCHC"/>
    <property type="match status" value="1"/>
</dbReference>
<feature type="compositionally biased region" description="Polar residues" evidence="2">
    <location>
        <begin position="1"/>
        <end position="18"/>
    </location>
</feature>
<reference evidence="4 5" key="1">
    <citation type="journal article" date="2017" name="Nat. Commun.">
        <title>Genome assembly with in vitro proximity ligation data and whole-genome triplication in lettuce.</title>
        <authorList>
            <person name="Reyes-Chin-Wo S."/>
            <person name="Wang Z."/>
            <person name="Yang X."/>
            <person name="Kozik A."/>
            <person name="Arikit S."/>
            <person name="Song C."/>
            <person name="Xia L."/>
            <person name="Froenicke L."/>
            <person name="Lavelle D.O."/>
            <person name="Truco M.J."/>
            <person name="Xia R."/>
            <person name="Zhu S."/>
            <person name="Xu C."/>
            <person name="Xu H."/>
            <person name="Xu X."/>
            <person name="Cox K."/>
            <person name="Korf I."/>
            <person name="Meyers B.C."/>
            <person name="Michelmore R.W."/>
        </authorList>
    </citation>
    <scope>NUCLEOTIDE SEQUENCE [LARGE SCALE GENOMIC DNA]</scope>
    <source>
        <strain evidence="5">cv. Salinas</strain>
        <tissue evidence="4">Seedlings</tissue>
    </source>
</reference>
<dbReference type="SUPFAM" id="SSF57756">
    <property type="entry name" value="Retrovirus zinc finger-like domains"/>
    <property type="match status" value="1"/>
</dbReference>
<dbReference type="PANTHER" id="PTHR46977">
    <property type="entry name" value="PROTEIN FREE1"/>
    <property type="match status" value="1"/>
</dbReference>
<keyword evidence="1" id="KW-0862">Zinc</keyword>
<dbReference type="GO" id="GO:0008270">
    <property type="term" value="F:zinc ion binding"/>
    <property type="evidence" value="ECO:0007669"/>
    <property type="project" value="UniProtKB-KW"/>
</dbReference>
<evidence type="ECO:0000313" key="4">
    <source>
        <dbReference type="EMBL" id="KAJ0221445.1"/>
    </source>
</evidence>
<proteinExistence type="predicted"/>
<evidence type="ECO:0000259" key="3">
    <source>
        <dbReference type="PROSITE" id="PS50158"/>
    </source>
</evidence>
<keyword evidence="5" id="KW-1185">Reference proteome</keyword>
<evidence type="ECO:0000313" key="5">
    <source>
        <dbReference type="Proteomes" id="UP000235145"/>
    </source>
</evidence>
<dbReference type="Pfam" id="PF14223">
    <property type="entry name" value="Retrotran_gag_2"/>
    <property type="match status" value="1"/>
</dbReference>
<feature type="compositionally biased region" description="Low complexity" evidence="2">
    <location>
        <begin position="129"/>
        <end position="139"/>
    </location>
</feature>
<feature type="compositionally biased region" description="Polar residues" evidence="2">
    <location>
        <begin position="140"/>
        <end position="152"/>
    </location>
</feature>
<dbReference type="OrthoDB" id="1920930at2759"/>
<feature type="compositionally biased region" description="Low complexity" evidence="2">
    <location>
        <begin position="41"/>
        <end position="52"/>
    </location>
</feature>
<name>A0A9R1WF99_LACSA</name>
<dbReference type="PANTHER" id="PTHR46977:SF1">
    <property type="entry name" value="PROTEIN FREE1"/>
    <property type="match status" value="1"/>
</dbReference>
<keyword evidence="1" id="KW-0479">Metal-binding</keyword>
<dbReference type="GO" id="GO:0003676">
    <property type="term" value="F:nucleic acid binding"/>
    <property type="evidence" value="ECO:0007669"/>
    <property type="project" value="InterPro"/>
</dbReference>
<dbReference type="EMBL" id="NBSK02000002">
    <property type="protein sequence ID" value="KAJ0221445.1"/>
    <property type="molecule type" value="Genomic_DNA"/>
</dbReference>
<feature type="compositionally biased region" description="Pro residues" evidence="2">
    <location>
        <begin position="70"/>
        <end position="84"/>
    </location>
</feature>
<feature type="region of interest" description="Disordered" evidence="2">
    <location>
        <begin position="1"/>
        <end position="191"/>
    </location>
</feature>
<sequence>MQPGDHTSTTPYHRNYPQNPKPNPITTDHHHPPVTYASANTTTYHPPTTEYYPPYPQQNPDHLSPTDPSYDPPSPNPNPQPPILPKVEASHTPYRSQQPYNPPYDHHQTHPTYPSPPASSIPQNRIPLSHSSSVQYSSSLYNNAPSVPSQVQGPVYESPYETGYDRNYGRSSSDLRVGGGSVDYHGKRPDVGMSRFESSGGYGEGVNDIPMADTREGVKGGVKKFRVKLLAESGNQITMDVLCQIGSDDIQILDPSTNQTLRIYPLDTVTRCEVYDSSTFAFWSKSSLDIEPKCIRMQSNSYITKTLLDIFTTTTQATTQMTNSNVSTHQTLSLRSILDKEKLSGLNFLDWFRNMRIVLRSEKKDYILDGPIPEEPPPNASKAIKDTWAKHNDDSNEVACIMLACMVPELQKTFEFHTAFDMIEQLKLMFQVQAKQERFATMNEFIGCKMTEGSSVSAHVLKMKAYVEQLSRLGFSIRDELAIDVILGSLPKSFSQFVLNYNKNNWEKSISELHSMLKTVEANMKKSRPQVLMVREGKITKNVKTGNVIGKGKAFEKGKEKFKVKGKAPTSKPIAKTKPHADADCFHCNQKGHWKRNCPLYLEEIKKNKANAIGTSGIKEES</sequence>
<feature type="domain" description="CCHC-type" evidence="3">
    <location>
        <begin position="585"/>
        <end position="599"/>
    </location>
</feature>